<evidence type="ECO:0000313" key="2">
    <source>
        <dbReference type="Proteomes" id="UP001377830"/>
    </source>
</evidence>
<keyword evidence="2" id="KW-1185">Reference proteome</keyword>
<dbReference type="KEGG" id="parl:PEC302110_17860"/>
<dbReference type="EMBL" id="AP028908">
    <property type="protein sequence ID" value="BES84689.1"/>
    <property type="molecule type" value="Genomic_DNA"/>
</dbReference>
<evidence type="ECO:0000313" key="1">
    <source>
        <dbReference type="EMBL" id="BES84689.1"/>
    </source>
</evidence>
<gene>
    <name evidence="1" type="ORF">PEC302110_17860</name>
</gene>
<protein>
    <submittedName>
        <fullName evidence="1">Uncharacterized protein</fullName>
    </submittedName>
</protein>
<sequence>MVKTSNGPIRAIRYVTCDATGHKQKSPEWREVFAHAGESAAKLVNIYRGKPQLAFFTRGKSKALRNSHTKF</sequence>
<accession>A0AAN0KAE8</accession>
<organism evidence="1 2">
    <name type="scientific">Pectobacterium araliae</name>
    <dbReference type="NCBI Taxonomy" id="3073862"/>
    <lineage>
        <taxon>Bacteria</taxon>
        <taxon>Pseudomonadati</taxon>
        <taxon>Pseudomonadota</taxon>
        <taxon>Gammaproteobacteria</taxon>
        <taxon>Enterobacterales</taxon>
        <taxon>Pectobacteriaceae</taxon>
        <taxon>Pectobacterium</taxon>
    </lineage>
</organism>
<name>A0AAN0KAE8_9GAMM</name>
<dbReference type="Proteomes" id="UP001377830">
    <property type="component" value="Chromosome"/>
</dbReference>
<reference evidence="2" key="1">
    <citation type="journal article" date="2024" name="Int. J. Syst. Evol. Microbiol.">
        <title>Pectobacterium araliae sp. nov., a pathogen causing bacterial soft rot of Japanese angelica tree in Japan.</title>
        <authorList>
            <person name="Sawada H."/>
            <person name="Someya N."/>
            <person name="Morohoshi T."/>
            <person name="Ono M."/>
            <person name="Satou M."/>
        </authorList>
    </citation>
    <scope>NUCLEOTIDE SEQUENCE [LARGE SCALE GENOMIC DNA]</scope>
    <source>
        <strain evidence="2">MAFF 302110</strain>
    </source>
</reference>
<proteinExistence type="predicted"/>
<dbReference type="AlphaFoldDB" id="A0AAN0KAE8"/>